<keyword evidence="3" id="KW-0472">Membrane</keyword>
<evidence type="ECO:0000313" key="5">
    <source>
        <dbReference type="Proteomes" id="UP000023152"/>
    </source>
</evidence>
<accession>X6N006</accession>
<dbReference type="UniPathway" id="UPA00196"/>
<dbReference type="EMBL" id="ASPP01013477">
    <property type="protein sequence ID" value="ETO19615.1"/>
    <property type="molecule type" value="Genomic_DNA"/>
</dbReference>
<reference evidence="4 5" key="1">
    <citation type="journal article" date="2013" name="Curr. Biol.">
        <title>The Genome of the Foraminiferan Reticulomyxa filosa.</title>
        <authorList>
            <person name="Glockner G."/>
            <person name="Hulsmann N."/>
            <person name="Schleicher M."/>
            <person name="Noegel A.A."/>
            <person name="Eichinger L."/>
            <person name="Gallinger C."/>
            <person name="Pawlowski J."/>
            <person name="Sierra R."/>
            <person name="Euteneuer U."/>
            <person name="Pillet L."/>
            <person name="Moustafa A."/>
            <person name="Platzer M."/>
            <person name="Groth M."/>
            <person name="Szafranski K."/>
            <person name="Schliwa M."/>
        </authorList>
    </citation>
    <scope>NUCLEOTIDE SEQUENCE [LARGE SCALE GENOMIC DNA]</scope>
</reference>
<evidence type="ECO:0000256" key="3">
    <source>
        <dbReference type="SAM" id="Phobius"/>
    </source>
</evidence>
<dbReference type="InterPro" id="IPR024078">
    <property type="entry name" value="LmbE-like_dom_sf"/>
</dbReference>
<gene>
    <name evidence="4" type="ORF">RFI_17615</name>
</gene>
<comment type="similarity">
    <text evidence="1">Belongs to the PIGL family.</text>
</comment>
<dbReference type="GO" id="GO:0016020">
    <property type="term" value="C:membrane"/>
    <property type="evidence" value="ECO:0007669"/>
    <property type="project" value="GOC"/>
</dbReference>
<keyword evidence="5" id="KW-1185">Reference proteome</keyword>
<dbReference type="Proteomes" id="UP000023152">
    <property type="component" value="Unassembled WGS sequence"/>
</dbReference>
<evidence type="ECO:0000256" key="1">
    <source>
        <dbReference type="ARBA" id="ARBA00006066"/>
    </source>
</evidence>
<dbReference type="Gene3D" id="3.40.50.10320">
    <property type="entry name" value="LmbE-like"/>
    <property type="match status" value="1"/>
</dbReference>
<dbReference type="OMA" id="VSRYMWF"/>
<dbReference type="GO" id="GO:0000225">
    <property type="term" value="F:N-acetylglucosaminylphosphatidylinositol deacetylase activity"/>
    <property type="evidence" value="ECO:0007669"/>
    <property type="project" value="UniProtKB-EC"/>
</dbReference>
<dbReference type="EC" id="3.5.1.89" evidence="2"/>
<dbReference type="GO" id="GO:0005783">
    <property type="term" value="C:endoplasmic reticulum"/>
    <property type="evidence" value="ECO:0007669"/>
    <property type="project" value="TreeGrafter"/>
</dbReference>
<keyword evidence="3" id="KW-1133">Transmembrane helix</keyword>
<dbReference type="AlphaFoldDB" id="X6N006"/>
<dbReference type="PANTHER" id="PTHR12993:SF11">
    <property type="entry name" value="N-ACETYLGLUCOSAMINYL-PHOSPHATIDYLINOSITOL DE-N-ACETYLASE"/>
    <property type="match status" value="1"/>
</dbReference>
<name>X6N006_RETFI</name>
<comment type="caution">
    <text evidence="4">The sequence shown here is derived from an EMBL/GenBank/DDBJ whole genome shotgun (WGS) entry which is preliminary data.</text>
</comment>
<dbReference type="PANTHER" id="PTHR12993">
    <property type="entry name" value="N-ACETYLGLUCOSAMINYL-PHOSPHATIDYLINOSITOL DE-N-ACETYLASE-RELATED"/>
    <property type="match status" value="1"/>
</dbReference>
<keyword evidence="3" id="KW-0812">Transmembrane</keyword>
<protein>
    <recommendedName>
        <fullName evidence="2">N-acetylglucosaminylphosphatidylinositol deacetylase</fullName>
        <ecNumber evidence="2">3.5.1.89</ecNumber>
    </recommendedName>
</protein>
<feature type="transmembrane region" description="Helical" evidence="3">
    <location>
        <begin position="6"/>
        <end position="28"/>
    </location>
</feature>
<dbReference type="InterPro" id="IPR003737">
    <property type="entry name" value="GlcNAc_PI_deacetylase-related"/>
</dbReference>
<dbReference type="SUPFAM" id="SSF102588">
    <property type="entry name" value="LmbE-like"/>
    <property type="match status" value="1"/>
</dbReference>
<organism evidence="4 5">
    <name type="scientific">Reticulomyxa filosa</name>
    <dbReference type="NCBI Taxonomy" id="46433"/>
    <lineage>
        <taxon>Eukaryota</taxon>
        <taxon>Sar</taxon>
        <taxon>Rhizaria</taxon>
        <taxon>Retaria</taxon>
        <taxon>Foraminifera</taxon>
        <taxon>Monothalamids</taxon>
        <taxon>Reticulomyxidae</taxon>
        <taxon>Reticulomyxa</taxon>
    </lineage>
</organism>
<sequence>MWVEIILSIFLLFVFCYWFFHIPTLLTTCRHAELALKRGKVLLVIAHPDDESMFFSPILSYLMNLRDMNLSVLCLSQGETEELGKIRAKELEECLKHVYGLNVHTHLKIIDDKKNLPDNITIFWKSDVIIPYIQSMITIHGVDTIITFDDIGMLSSQSNLCVLKLKSQKTLWRKYTGCLEPFIQYLLHKYFFWQSDCVVVFNNIKNGWTGMSHHHSQFLWFRKLFVIFSQYCWMNTFFVEFTTSDHEK</sequence>
<proteinExistence type="inferred from homology"/>
<dbReference type="OrthoDB" id="440160at2759"/>
<dbReference type="Pfam" id="PF02585">
    <property type="entry name" value="PIG-L"/>
    <property type="match status" value="1"/>
</dbReference>
<dbReference type="GO" id="GO:0006506">
    <property type="term" value="P:GPI anchor biosynthetic process"/>
    <property type="evidence" value="ECO:0007669"/>
    <property type="project" value="UniProtKB-UniPathway"/>
</dbReference>
<evidence type="ECO:0000313" key="4">
    <source>
        <dbReference type="EMBL" id="ETO19615.1"/>
    </source>
</evidence>
<evidence type="ECO:0000256" key="2">
    <source>
        <dbReference type="ARBA" id="ARBA00012176"/>
    </source>
</evidence>